<evidence type="ECO:0000256" key="4">
    <source>
        <dbReference type="ARBA" id="ARBA00022454"/>
    </source>
</evidence>
<dbReference type="GO" id="GO:0000278">
    <property type="term" value="P:mitotic cell cycle"/>
    <property type="evidence" value="ECO:0007669"/>
    <property type="project" value="TreeGrafter"/>
</dbReference>
<feature type="compositionally biased region" description="Basic and acidic residues" evidence="13">
    <location>
        <begin position="222"/>
        <end position="237"/>
    </location>
</feature>
<comment type="subcellular location">
    <subcellularLocation>
        <location evidence="2">Chromosome</location>
        <location evidence="2">Centromere</location>
        <location evidence="2">Kinetochore</location>
    </subcellularLocation>
    <subcellularLocation>
        <location evidence="1">Cytoplasm</location>
        <location evidence="1">Cytoskeleton</location>
        <location evidence="1">Spindle</location>
    </subcellularLocation>
</comment>
<reference evidence="14 15" key="1">
    <citation type="submission" date="2023-12" db="EMBL/GenBank/DDBJ databases">
        <title>A high-quality genome assembly for Dillenia turbinata (Dilleniales).</title>
        <authorList>
            <person name="Chanderbali A."/>
        </authorList>
    </citation>
    <scope>NUCLEOTIDE SEQUENCE [LARGE SCALE GENOMIC DNA]</scope>
    <source>
        <strain evidence="14">LSX21</strain>
        <tissue evidence="14">Leaf</tissue>
    </source>
</reference>
<evidence type="ECO:0000256" key="7">
    <source>
        <dbReference type="ARBA" id="ARBA00022701"/>
    </source>
</evidence>
<sequence>MFLRLHISSSVNLSFQISTSRLFLSNKFGPNSFHSKRKMEESISNFCKTLASFCNHLQSSCVSLKQSLDRRPIPLESACSTFTQCLNRRVSAATSDLSLLDSMSFGTVSFEELLGHCNQLFLKNESDLSDLQHRLQSFGYIPDEDELEESLAFTLSTPYQKKHFESEGFNPPSIVKTLKEDPLFEESLSLKNLGLSDACLATLAAAGNEKIDVDTSEDDSTEDSKDEGYGRENKEKDDLNLESAKDLKFVIDLSKDEFENLPSYLKALASWQDLLAAVEKMNLFLSNKQKRKGGNFLLAEEIAELDLGSKSRTFLLLLVRLKRLNVETTSGVISYRVL</sequence>
<organism evidence="14 15">
    <name type="scientific">Dillenia turbinata</name>
    <dbReference type="NCBI Taxonomy" id="194707"/>
    <lineage>
        <taxon>Eukaryota</taxon>
        <taxon>Viridiplantae</taxon>
        <taxon>Streptophyta</taxon>
        <taxon>Embryophyta</taxon>
        <taxon>Tracheophyta</taxon>
        <taxon>Spermatophyta</taxon>
        <taxon>Magnoliopsida</taxon>
        <taxon>eudicotyledons</taxon>
        <taxon>Gunneridae</taxon>
        <taxon>Pentapetalae</taxon>
        <taxon>Dilleniales</taxon>
        <taxon>Dilleniaceae</taxon>
        <taxon>Dillenia</taxon>
    </lineage>
</organism>
<dbReference type="GO" id="GO:0007059">
    <property type="term" value="P:chromosome segregation"/>
    <property type="evidence" value="ECO:0007669"/>
    <property type="project" value="InterPro"/>
</dbReference>
<keyword evidence="15" id="KW-1185">Reference proteome</keyword>
<dbReference type="GO" id="GO:0005876">
    <property type="term" value="C:spindle microtubule"/>
    <property type="evidence" value="ECO:0007669"/>
    <property type="project" value="TreeGrafter"/>
</dbReference>
<keyword evidence="10" id="KW-0206">Cytoskeleton</keyword>
<evidence type="ECO:0000256" key="10">
    <source>
        <dbReference type="ARBA" id="ARBA00023212"/>
    </source>
</evidence>
<gene>
    <name evidence="14" type="ORF">RJ641_025265</name>
</gene>
<protein>
    <recommendedName>
        <fullName evidence="16">Spindle and kinetochore-associated protein 3</fullName>
    </recommendedName>
</protein>
<keyword evidence="11" id="KW-0131">Cell cycle</keyword>
<dbReference type="InterPro" id="IPR033341">
    <property type="entry name" value="SKA3"/>
</dbReference>
<dbReference type="PANTHER" id="PTHR48118">
    <property type="entry name" value="SPINDLE AND KINETOCHORE-ASSOCIATED PROTEIN 3"/>
    <property type="match status" value="1"/>
</dbReference>
<dbReference type="EMBL" id="JBAMMX010000003">
    <property type="protein sequence ID" value="KAK6944163.1"/>
    <property type="molecule type" value="Genomic_DNA"/>
</dbReference>
<evidence type="ECO:0000256" key="3">
    <source>
        <dbReference type="ARBA" id="ARBA00007716"/>
    </source>
</evidence>
<evidence type="ECO:0000256" key="1">
    <source>
        <dbReference type="ARBA" id="ARBA00004186"/>
    </source>
</evidence>
<keyword evidence="8" id="KW-0498">Mitosis</keyword>
<dbReference type="Gene3D" id="6.10.250.1400">
    <property type="match status" value="1"/>
</dbReference>
<evidence type="ECO:0000256" key="5">
    <source>
        <dbReference type="ARBA" id="ARBA00022490"/>
    </source>
</evidence>
<evidence type="ECO:0000256" key="6">
    <source>
        <dbReference type="ARBA" id="ARBA00022618"/>
    </source>
</evidence>
<keyword evidence="6" id="KW-0132">Cell division</keyword>
<evidence type="ECO:0000256" key="13">
    <source>
        <dbReference type="SAM" id="MobiDB-lite"/>
    </source>
</evidence>
<evidence type="ECO:0000313" key="15">
    <source>
        <dbReference type="Proteomes" id="UP001370490"/>
    </source>
</evidence>
<evidence type="ECO:0000256" key="8">
    <source>
        <dbReference type="ARBA" id="ARBA00022776"/>
    </source>
</evidence>
<comment type="similarity">
    <text evidence="3">Belongs to the SKA3 family.</text>
</comment>
<evidence type="ECO:0008006" key="16">
    <source>
        <dbReference type="Google" id="ProtNLM"/>
    </source>
</evidence>
<comment type="caution">
    <text evidence="14">The sequence shown here is derived from an EMBL/GenBank/DDBJ whole genome shotgun (WGS) entry which is preliminary data.</text>
</comment>
<keyword evidence="4" id="KW-0158">Chromosome</keyword>
<evidence type="ECO:0000256" key="9">
    <source>
        <dbReference type="ARBA" id="ARBA00022838"/>
    </source>
</evidence>
<feature type="region of interest" description="Disordered" evidence="13">
    <location>
        <begin position="211"/>
        <end position="237"/>
    </location>
</feature>
<dbReference type="AlphaFoldDB" id="A0AAN8ZRI1"/>
<accession>A0AAN8ZRI1</accession>
<dbReference type="Proteomes" id="UP001370490">
    <property type="component" value="Unassembled WGS sequence"/>
</dbReference>
<keyword evidence="9" id="KW-0995">Kinetochore</keyword>
<evidence type="ECO:0000256" key="11">
    <source>
        <dbReference type="ARBA" id="ARBA00023306"/>
    </source>
</evidence>
<proteinExistence type="inferred from homology"/>
<keyword evidence="5" id="KW-0963">Cytoplasm</keyword>
<keyword evidence="7" id="KW-0493">Microtubule</keyword>
<evidence type="ECO:0000313" key="14">
    <source>
        <dbReference type="EMBL" id="KAK6944163.1"/>
    </source>
</evidence>
<evidence type="ECO:0000256" key="12">
    <source>
        <dbReference type="ARBA" id="ARBA00023328"/>
    </source>
</evidence>
<dbReference type="PANTHER" id="PTHR48118:SF1">
    <property type="entry name" value="SPINDLE AND KINETOCHORE-ASSOCIATED PROTEIN 3"/>
    <property type="match status" value="1"/>
</dbReference>
<dbReference type="GO" id="GO:0051301">
    <property type="term" value="P:cell division"/>
    <property type="evidence" value="ECO:0007669"/>
    <property type="project" value="UniProtKB-KW"/>
</dbReference>
<evidence type="ECO:0000256" key="2">
    <source>
        <dbReference type="ARBA" id="ARBA00004629"/>
    </source>
</evidence>
<keyword evidence="12" id="KW-0137">Centromere</keyword>
<dbReference type="GO" id="GO:0000940">
    <property type="term" value="C:outer kinetochore"/>
    <property type="evidence" value="ECO:0007669"/>
    <property type="project" value="InterPro"/>
</dbReference>
<name>A0AAN8ZRI1_9MAGN</name>